<keyword evidence="5" id="KW-0732">Signal</keyword>
<dbReference type="PANTHER" id="PTHR47234:SF2">
    <property type="entry name" value="TONB-DEPENDENT RECEPTOR"/>
    <property type="match status" value="1"/>
</dbReference>
<keyword evidence="8" id="KW-0675">Receptor</keyword>
<dbReference type="InterPro" id="IPR012910">
    <property type="entry name" value="Plug_dom"/>
</dbReference>
<keyword evidence="3" id="KW-0998">Cell outer membrane</keyword>
<keyword evidence="2 4" id="KW-0472">Membrane</keyword>
<name>A0A7W7ALV3_9SPHN</name>
<dbReference type="GO" id="GO:0009279">
    <property type="term" value="C:cell outer membrane"/>
    <property type="evidence" value="ECO:0007669"/>
    <property type="project" value="UniProtKB-SubCell"/>
</dbReference>
<dbReference type="Pfam" id="PF07715">
    <property type="entry name" value="Plug"/>
    <property type="match status" value="1"/>
</dbReference>
<keyword evidence="4" id="KW-0798">TonB box</keyword>
<gene>
    <name evidence="8" type="ORF">GGQ96_002638</name>
</gene>
<dbReference type="Pfam" id="PF00593">
    <property type="entry name" value="TonB_dep_Rec_b-barrel"/>
    <property type="match status" value="1"/>
</dbReference>
<dbReference type="InterPro" id="IPR037066">
    <property type="entry name" value="Plug_dom_sf"/>
</dbReference>
<dbReference type="InterPro" id="IPR000531">
    <property type="entry name" value="Beta-barrel_TonB"/>
</dbReference>
<evidence type="ECO:0000256" key="4">
    <source>
        <dbReference type="RuleBase" id="RU003357"/>
    </source>
</evidence>
<organism evidence="8 9">
    <name type="scientific">Sphingomonas abaci</name>
    <dbReference type="NCBI Taxonomy" id="237611"/>
    <lineage>
        <taxon>Bacteria</taxon>
        <taxon>Pseudomonadati</taxon>
        <taxon>Pseudomonadota</taxon>
        <taxon>Alphaproteobacteria</taxon>
        <taxon>Sphingomonadales</taxon>
        <taxon>Sphingomonadaceae</taxon>
        <taxon>Sphingomonas</taxon>
    </lineage>
</organism>
<dbReference type="Gene3D" id="2.40.170.20">
    <property type="entry name" value="TonB-dependent receptor, beta-barrel domain"/>
    <property type="match status" value="1"/>
</dbReference>
<dbReference type="SUPFAM" id="SSF56935">
    <property type="entry name" value="Porins"/>
    <property type="match status" value="1"/>
</dbReference>
<comment type="similarity">
    <text evidence="4">Belongs to the TonB-dependent receptor family.</text>
</comment>
<dbReference type="InterPro" id="IPR036942">
    <property type="entry name" value="Beta-barrel_TonB_sf"/>
</dbReference>
<feature type="chain" id="PRO_5031439656" evidence="5">
    <location>
        <begin position="25"/>
        <end position="1012"/>
    </location>
</feature>
<comment type="subcellular location">
    <subcellularLocation>
        <location evidence="1 4">Cell outer membrane</location>
    </subcellularLocation>
</comment>
<evidence type="ECO:0000313" key="9">
    <source>
        <dbReference type="Proteomes" id="UP000574769"/>
    </source>
</evidence>
<evidence type="ECO:0000313" key="8">
    <source>
        <dbReference type="EMBL" id="MBB4618495.1"/>
    </source>
</evidence>
<dbReference type="AlphaFoldDB" id="A0A7W7ALV3"/>
<protein>
    <submittedName>
        <fullName evidence="8">Outer membrane receptor protein involved in Fe transport</fullName>
    </submittedName>
</protein>
<keyword evidence="9" id="KW-1185">Reference proteome</keyword>
<accession>A0A7W7ALV3</accession>
<dbReference type="Proteomes" id="UP000574769">
    <property type="component" value="Unassembled WGS sequence"/>
</dbReference>
<evidence type="ECO:0000259" key="6">
    <source>
        <dbReference type="Pfam" id="PF00593"/>
    </source>
</evidence>
<reference evidence="8 9" key="1">
    <citation type="submission" date="2020-08" db="EMBL/GenBank/DDBJ databases">
        <title>Genomic Encyclopedia of Type Strains, Phase IV (KMG-IV): sequencing the most valuable type-strain genomes for metagenomic binning, comparative biology and taxonomic classification.</title>
        <authorList>
            <person name="Goeker M."/>
        </authorList>
    </citation>
    <scope>NUCLEOTIDE SEQUENCE [LARGE SCALE GENOMIC DNA]</scope>
    <source>
        <strain evidence="8 9">DSM 15867</strain>
    </source>
</reference>
<feature type="domain" description="TonB-dependent receptor-like beta-barrel" evidence="6">
    <location>
        <begin position="549"/>
        <end position="979"/>
    </location>
</feature>
<evidence type="ECO:0000256" key="1">
    <source>
        <dbReference type="ARBA" id="ARBA00004442"/>
    </source>
</evidence>
<sequence>MRSRYLFGTALVALGFAIATPAAAQETPAAASTDPSAQAQAKATPADGDEIVVTASRISQSPIAAQPTQSITAETIAKRGFTNLGMALMELPLFSVPGNSPVGGQGFASAGQTFVNMYNLGAQRTLTLVNGNRFVSSASSSLFGPVAGSPVDFSSLPVNLVERVETVSVGGAPIYGSDAIAGTVNVILKRNYQGLSFAGQSGISQRGLGGNYSLSGLVGQNFAEERGNITLSMQYDKQIGIPTSDIYYQSADAPFFTRAQRGKSFQQQLYYGGQRYAVFTNTGMPMVEDGYPILSGAPYSSITDAQGRALFFNSSGALTPFNNGQVTGQSLIQAGGDGFRLRDYGNFLVDSNRFSGTALFHYDFSDSLRFSGEAWYGRSIAVNLRNQPFYSSALFGDPAGVQNGNLALSTANPFLSAADRATIVSNLAANGQPTDTFYMARANTDLATGAFRSASDLYRIVSGFDGDVHLGDRTLTWEVKGIYGRSNTKTTARELVLKNFFNAINAVRDASGNIACAPGYSNATIPTISATCAPLNIFGVNQASQAAINYVTAIATPKQTNIQGDVIADVKGDLIKLPGGFAKFVLGFEHRYESTNFNPGLFYYGEPNGDGTRTQYGNSIPIDPVAGAYHTNEFFGELNVPLVSDDMDVPLIHSLELQGAARYVKNSMTGGFWAYTGGGKYAPFNGLTLRGNYTRSLRAPAITELFAPIGQVFSAANDPCDSRYITGGPNPTQRAANCRAAGLPADFTSNVVDYTAAGRSGGNPNLQNEIGNSWTAGGVFEPRFVPGLRLAGDYVHIDVKNEVASLDLVDVMNACYDSADYPNSPFCSSFTRNASGQVTSFTTGNYNIGIERFRGVQGSFAYILPFSRLGASAEAGTLSVGVNYLHTIEHYYRIGSGDIQYKLGTTAEPKDNFTANVNYDNGGFNLMWQSIYNGPTRINVNVPDSNYEYPRIGAYWMFNTSAGMSLGDRFNIRLIVNNVLDKKVPFPFSVSANRYYDAFLGRSFRVSVGFKL</sequence>
<dbReference type="RefSeq" id="WP_184115409.1">
    <property type="nucleotide sequence ID" value="NZ_JACHNY010000005.1"/>
</dbReference>
<dbReference type="PANTHER" id="PTHR47234">
    <property type="match status" value="1"/>
</dbReference>
<dbReference type="EMBL" id="JACHNY010000005">
    <property type="protein sequence ID" value="MBB4618495.1"/>
    <property type="molecule type" value="Genomic_DNA"/>
</dbReference>
<comment type="caution">
    <text evidence="8">The sequence shown here is derived from an EMBL/GenBank/DDBJ whole genome shotgun (WGS) entry which is preliminary data.</text>
</comment>
<evidence type="ECO:0000256" key="2">
    <source>
        <dbReference type="ARBA" id="ARBA00023136"/>
    </source>
</evidence>
<evidence type="ECO:0000256" key="5">
    <source>
        <dbReference type="SAM" id="SignalP"/>
    </source>
</evidence>
<evidence type="ECO:0000259" key="7">
    <source>
        <dbReference type="Pfam" id="PF07715"/>
    </source>
</evidence>
<evidence type="ECO:0000256" key="3">
    <source>
        <dbReference type="ARBA" id="ARBA00023237"/>
    </source>
</evidence>
<dbReference type="Gene3D" id="2.170.130.10">
    <property type="entry name" value="TonB-dependent receptor, plug domain"/>
    <property type="match status" value="1"/>
</dbReference>
<proteinExistence type="inferred from homology"/>
<feature type="signal peptide" evidence="5">
    <location>
        <begin position="1"/>
        <end position="24"/>
    </location>
</feature>
<feature type="domain" description="TonB-dependent receptor plug" evidence="7">
    <location>
        <begin position="65"/>
        <end position="183"/>
    </location>
</feature>